<proteinExistence type="predicted"/>
<keyword evidence="3" id="KW-1185">Reference proteome</keyword>
<keyword evidence="1" id="KW-1133">Transmembrane helix</keyword>
<gene>
    <name evidence="2" type="ORF">M9978_15835</name>
</gene>
<sequence>MHGLPKSAVGRWLIGGTLVFLAVLALVLSFLGDDPEPGGRGQVEIVGAAPVPQPMPGASTASTAKMAPIPVAPSNSNALTAGAQAARLIDEKRDRGWAPRSEAAIRQFIMRIPYLGGERYIGVKCAATACEVTGIADPDKASGTFKPVWEAIERDTAGPELRQHGLERTAAVFDTGRSGDEFKLYYRRVAGP</sequence>
<feature type="transmembrane region" description="Helical" evidence="1">
    <location>
        <begin position="12"/>
        <end position="32"/>
    </location>
</feature>
<dbReference type="EMBL" id="JAMLDX010000013">
    <property type="protein sequence ID" value="MCP3731896.1"/>
    <property type="molecule type" value="Genomic_DNA"/>
</dbReference>
<keyword evidence="1" id="KW-0472">Membrane</keyword>
<accession>A0A9X2HIN0</accession>
<dbReference type="Proteomes" id="UP001139451">
    <property type="component" value="Unassembled WGS sequence"/>
</dbReference>
<evidence type="ECO:0000256" key="1">
    <source>
        <dbReference type="SAM" id="Phobius"/>
    </source>
</evidence>
<evidence type="ECO:0000313" key="3">
    <source>
        <dbReference type="Proteomes" id="UP001139451"/>
    </source>
</evidence>
<protein>
    <submittedName>
        <fullName evidence="2">Uncharacterized protein</fullName>
    </submittedName>
</protein>
<name>A0A9X2HIN0_9SPHN</name>
<evidence type="ECO:0000313" key="2">
    <source>
        <dbReference type="EMBL" id="MCP3731896.1"/>
    </source>
</evidence>
<dbReference type="RefSeq" id="WP_254294861.1">
    <property type="nucleotide sequence ID" value="NZ_JAMLDX010000013.1"/>
</dbReference>
<organism evidence="2 3">
    <name type="scientific">Sphingomonas tagetis</name>
    <dbReference type="NCBI Taxonomy" id="2949092"/>
    <lineage>
        <taxon>Bacteria</taxon>
        <taxon>Pseudomonadati</taxon>
        <taxon>Pseudomonadota</taxon>
        <taxon>Alphaproteobacteria</taxon>
        <taxon>Sphingomonadales</taxon>
        <taxon>Sphingomonadaceae</taxon>
        <taxon>Sphingomonas</taxon>
    </lineage>
</organism>
<dbReference type="AlphaFoldDB" id="A0A9X2HIN0"/>
<reference evidence="2" key="1">
    <citation type="submission" date="2022-05" db="EMBL/GenBank/DDBJ databases">
        <title>Sphingomonas sp. strain MG17 Genome sequencing and assembly.</title>
        <authorList>
            <person name="Kim I."/>
        </authorList>
    </citation>
    <scope>NUCLEOTIDE SEQUENCE</scope>
    <source>
        <strain evidence="2">MG17</strain>
    </source>
</reference>
<keyword evidence="1" id="KW-0812">Transmembrane</keyword>
<comment type="caution">
    <text evidence="2">The sequence shown here is derived from an EMBL/GenBank/DDBJ whole genome shotgun (WGS) entry which is preliminary data.</text>
</comment>